<evidence type="ECO:0000259" key="1">
    <source>
        <dbReference type="Pfam" id="PF01837"/>
    </source>
</evidence>
<dbReference type="Pfam" id="PF01837">
    <property type="entry name" value="HcyBio"/>
    <property type="match status" value="1"/>
</dbReference>
<evidence type="ECO:0000313" key="2">
    <source>
        <dbReference type="EMBL" id="HDY59987.1"/>
    </source>
</evidence>
<comment type="caution">
    <text evidence="2">The sequence shown here is derived from an EMBL/GenBank/DDBJ whole genome shotgun (WGS) entry which is preliminary data.</text>
</comment>
<sequence>MQKTIDEINDKIKKGKAVVFTAEEIINVVKEKGIKKATKEVDVVTTGTFGPMCSSGAFLNLGHTRPRMKITKAWLNDVEVFCGIAAVDLYIGATQIPDNDPANTEYPGKFKYGGGHLIEDLVSGKRIKIKALSYGTDCYPRKELKGEFTLNEINDAFLFNPRNCYQNYNVAVNLGREKIYTYLGILKPNLGNANYCSAGQLSPLLNDPEYRTIGIGTRIFLGGGIGYVVWHGTQHDPTVSRNEKGVPVSGSGTIAVIGDLKQMKPQWLRGTSIIGYGATLTVGIGIPIPILDEEILLRTCVTDANIIAPIVDYSYDYPNLTGKVIGEVDYASLKSGKVKIGNKNVPTFPLSSYPEAKRIAIILKEWIESGSLYLTEPVQRLPGRESGIKFKPFRGNYK</sequence>
<dbReference type="AlphaFoldDB" id="A0A7V1EIY2"/>
<name>A0A7V1EIY2_UNCW3</name>
<protein>
    <recommendedName>
        <fullName evidence="1">Homocysteine biosynthesis enzyme sulfur-incorporation domain-containing protein</fullName>
    </recommendedName>
</protein>
<accession>A0A7V1EIY2</accession>
<reference evidence="2" key="1">
    <citation type="journal article" date="2020" name="mSystems">
        <title>Genome- and Community-Level Interaction Insights into Carbon Utilization and Element Cycling Functions of Hydrothermarchaeota in Hydrothermal Sediment.</title>
        <authorList>
            <person name="Zhou Z."/>
            <person name="Liu Y."/>
            <person name="Xu W."/>
            <person name="Pan J."/>
            <person name="Luo Z.H."/>
            <person name="Li M."/>
        </authorList>
    </citation>
    <scope>NUCLEOTIDE SEQUENCE [LARGE SCALE GENOMIC DNA]</scope>
    <source>
        <strain evidence="2">SpSt-258</strain>
    </source>
</reference>
<dbReference type="EMBL" id="DSKY01000022">
    <property type="protein sequence ID" value="HDY59987.1"/>
    <property type="molecule type" value="Genomic_DNA"/>
</dbReference>
<dbReference type="InterPro" id="IPR002708">
    <property type="entry name" value="HcyBio"/>
</dbReference>
<organism evidence="2">
    <name type="scientific">candidate division WOR-3 bacterium</name>
    <dbReference type="NCBI Taxonomy" id="2052148"/>
    <lineage>
        <taxon>Bacteria</taxon>
        <taxon>Bacteria division WOR-3</taxon>
    </lineage>
</organism>
<feature type="domain" description="Homocysteine biosynthesis enzyme sulfur-incorporation" evidence="1">
    <location>
        <begin position="17"/>
        <end position="374"/>
    </location>
</feature>
<gene>
    <name evidence="2" type="ORF">ENP86_10660</name>
</gene>
<proteinExistence type="predicted"/>